<evidence type="ECO:0000313" key="1">
    <source>
        <dbReference type="EMBL" id="CDZ23240.1"/>
    </source>
</evidence>
<evidence type="ECO:0000313" key="5">
    <source>
        <dbReference type="Proteomes" id="UP000032431"/>
    </source>
</evidence>
<gene>
    <name evidence="1" type="ORF">CCDG5_0091</name>
    <name evidence="2" type="ORF">CCDG5_0519</name>
    <name evidence="3" type="ORF">CCDG5_0896</name>
    <name evidence="4" type="ORF">CCDG5_2067</name>
</gene>
<dbReference type="KEGG" id="ccel:CCDG5_2067"/>
<dbReference type="HOGENOM" id="CLU_214792_0_0_9"/>
<dbReference type="AlphaFoldDB" id="A0A078KPZ5"/>
<dbReference type="KEGG" id="ccel:CCDG5_0091"/>
<sequence>MDVKSLGLTQRLHSKLAILSEVEAGGIPGVAVKCVDIGRNTSGEGGLLGLN</sequence>
<dbReference type="EMBL" id="LM995447">
    <property type="protein sequence ID" value="CDZ24019.1"/>
    <property type="molecule type" value="Genomic_DNA"/>
</dbReference>
<dbReference type="EMBL" id="LM995447">
    <property type="protein sequence ID" value="CDZ23656.1"/>
    <property type="molecule type" value="Genomic_DNA"/>
</dbReference>
<dbReference type="EMBL" id="LM995447">
    <property type="protein sequence ID" value="CDZ25147.1"/>
    <property type="molecule type" value="Genomic_DNA"/>
</dbReference>
<dbReference type="KEGG" id="ccel:CCDG5_0896"/>
<dbReference type="KEGG" id="ccel:CCDG5_0519"/>
<name>A0A078KPZ5_9FIRM</name>
<evidence type="ECO:0000313" key="2">
    <source>
        <dbReference type="EMBL" id="CDZ23656.1"/>
    </source>
</evidence>
<evidence type="ECO:0000313" key="4">
    <source>
        <dbReference type="EMBL" id="CDZ25147.1"/>
    </source>
</evidence>
<dbReference type="EMBL" id="LM995447">
    <property type="protein sequence ID" value="CDZ23240.1"/>
    <property type="molecule type" value="Genomic_DNA"/>
</dbReference>
<protein>
    <submittedName>
        <fullName evidence="1">Uncharacterized protein</fullName>
    </submittedName>
</protein>
<dbReference type="Proteomes" id="UP000032431">
    <property type="component" value="Chromosome I"/>
</dbReference>
<evidence type="ECO:0000313" key="3">
    <source>
        <dbReference type="EMBL" id="CDZ24019.1"/>
    </source>
</evidence>
<organism evidence="1 5">
    <name type="scientific">[Clostridium] cellulosi</name>
    <dbReference type="NCBI Taxonomy" id="29343"/>
    <lineage>
        <taxon>Bacteria</taxon>
        <taxon>Bacillati</taxon>
        <taxon>Bacillota</taxon>
        <taxon>Clostridia</taxon>
        <taxon>Eubacteriales</taxon>
        <taxon>Oscillospiraceae</taxon>
        <taxon>Oscillospiraceae incertae sedis</taxon>
    </lineage>
</organism>
<reference evidence="5" key="1">
    <citation type="submission" date="2014-07" db="EMBL/GenBank/DDBJ databases">
        <authorList>
            <person name="Wibberg D."/>
        </authorList>
    </citation>
    <scope>NUCLEOTIDE SEQUENCE [LARGE SCALE GENOMIC DNA]</scope>
    <source>
        <strain evidence="5">DG5</strain>
    </source>
</reference>
<reference evidence="1" key="2">
    <citation type="submission" date="2014-07" db="EMBL/GenBank/DDBJ databases">
        <authorList>
            <person name="Wibberg Daniel"/>
        </authorList>
    </citation>
    <scope>NUCLEOTIDE SEQUENCE</scope>
</reference>
<accession>A0A078KPZ5</accession>
<proteinExistence type="predicted"/>
<keyword evidence="5" id="KW-1185">Reference proteome</keyword>